<feature type="transmembrane region" description="Helical" evidence="1">
    <location>
        <begin position="33"/>
        <end position="57"/>
    </location>
</feature>
<proteinExistence type="predicted"/>
<comment type="caution">
    <text evidence="2">The sequence shown here is derived from an EMBL/GenBank/DDBJ whole genome shotgun (WGS) entry which is preliminary data.</text>
</comment>
<name>A0ABS9YSL9_9MYCO</name>
<keyword evidence="1" id="KW-1133">Transmembrane helix</keyword>
<evidence type="ECO:0000256" key="1">
    <source>
        <dbReference type="SAM" id="Phobius"/>
    </source>
</evidence>
<dbReference type="RefSeq" id="WP_243070609.1">
    <property type="nucleotide sequence ID" value="NZ_JAIVFL010000001.1"/>
</dbReference>
<gene>
    <name evidence="2" type="ORF">K9U37_03975</name>
</gene>
<accession>A0ABS9YSL9</accession>
<evidence type="ECO:0000313" key="3">
    <source>
        <dbReference type="Proteomes" id="UP001139068"/>
    </source>
</evidence>
<keyword evidence="1" id="KW-0812">Transmembrane</keyword>
<dbReference type="Proteomes" id="UP001139068">
    <property type="component" value="Unassembled WGS sequence"/>
</dbReference>
<feature type="transmembrane region" description="Helical" evidence="1">
    <location>
        <begin position="6"/>
        <end position="26"/>
    </location>
</feature>
<sequence>MYAFGMIALLGLAVLVVCGIVARYLGMARELTAAALVVLGIAAVWIADFDLFGAWGLNVRNHALGLVFTGLVVAGAAYFWQPLLASFEAYARRQSDEAQTLEKTQNLRRVA</sequence>
<dbReference type="EMBL" id="JAIVFL010000001">
    <property type="protein sequence ID" value="MCI4674138.1"/>
    <property type="molecule type" value="Genomic_DNA"/>
</dbReference>
<reference evidence="2" key="1">
    <citation type="journal article" date="2022" name="ISME J.">
        <title>Identification of active gaseous-alkane degraders at natural gas seeps.</title>
        <authorList>
            <person name="Farhan Ul Haque M."/>
            <person name="Hernandez M."/>
            <person name="Crombie A.T."/>
            <person name="Murrell J.C."/>
        </authorList>
    </citation>
    <scope>NUCLEOTIDE SEQUENCE</scope>
    <source>
        <strain evidence="2">ANDR5</strain>
    </source>
</reference>
<organism evidence="2 3">
    <name type="scientific">Candidatus Mycolicibacterium alkanivorans</name>
    <dbReference type="NCBI Taxonomy" id="2954114"/>
    <lineage>
        <taxon>Bacteria</taxon>
        <taxon>Bacillati</taxon>
        <taxon>Actinomycetota</taxon>
        <taxon>Actinomycetes</taxon>
        <taxon>Mycobacteriales</taxon>
        <taxon>Mycobacteriaceae</taxon>
        <taxon>Mycolicibacterium</taxon>
    </lineage>
</organism>
<protein>
    <recommendedName>
        <fullName evidence="4">Integral membrane protein</fullName>
    </recommendedName>
</protein>
<evidence type="ECO:0008006" key="4">
    <source>
        <dbReference type="Google" id="ProtNLM"/>
    </source>
</evidence>
<feature type="transmembrane region" description="Helical" evidence="1">
    <location>
        <begin position="63"/>
        <end position="85"/>
    </location>
</feature>
<keyword evidence="3" id="KW-1185">Reference proteome</keyword>
<evidence type="ECO:0000313" key="2">
    <source>
        <dbReference type="EMBL" id="MCI4674138.1"/>
    </source>
</evidence>
<keyword evidence="1" id="KW-0472">Membrane</keyword>